<sequence>MIYNHRLLGDIALARPQYKIDYNQRYAYTTDQKKYANNVRPAVPRRKKQQKRKTNPLALIFQVLFAVLFIMQVAPVYMDKVTRPVFLRVNKYPAIQVDVNAILRPTSLYLHNSHFMGVNFLSGTETAKPQMQTLYETFHMHDLENNIKFLASKYPSLKPSVYVWEYESGKHADINSTEVYPTASIIKIPVLIQLFRSIEAGMLKLDDKIAMTQYYKSEGSGSLQFKGNNAIYTVDDLARVMITESDNSATNMLMDATGGMNAMNQSLRKWGMKETRVNDWLPDLQGTNVTTSKEMATLLYNIDNPNFLSLNSREKMVDYMSHVHNNRLIQAGLPSDAIFIHKTGDIGKMLGDAGIVYTPNGKKYIVVMLVNRPYNSPQGKDFIVAASSLIYNYMVNTNL</sequence>
<dbReference type="Proteomes" id="UP000886748">
    <property type="component" value="Unassembled WGS sequence"/>
</dbReference>
<keyword evidence="1" id="KW-1133">Transmembrane helix</keyword>
<dbReference type="Pfam" id="PF13354">
    <property type="entry name" value="Beta-lactamase2"/>
    <property type="match status" value="1"/>
</dbReference>
<evidence type="ECO:0000313" key="3">
    <source>
        <dbReference type="EMBL" id="HIU92831.1"/>
    </source>
</evidence>
<evidence type="ECO:0000313" key="4">
    <source>
        <dbReference type="Proteomes" id="UP000886748"/>
    </source>
</evidence>
<dbReference type="GO" id="GO:0030655">
    <property type="term" value="P:beta-lactam antibiotic catabolic process"/>
    <property type="evidence" value="ECO:0007669"/>
    <property type="project" value="InterPro"/>
</dbReference>
<keyword evidence="3" id="KW-0378">Hydrolase</keyword>
<keyword evidence="1" id="KW-0472">Membrane</keyword>
<evidence type="ECO:0000256" key="1">
    <source>
        <dbReference type="SAM" id="Phobius"/>
    </source>
</evidence>
<evidence type="ECO:0000259" key="2">
    <source>
        <dbReference type="Pfam" id="PF13354"/>
    </source>
</evidence>
<keyword evidence="1" id="KW-0812">Transmembrane</keyword>
<dbReference type="GO" id="GO:0008800">
    <property type="term" value="F:beta-lactamase activity"/>
    <property type="evidence" value="ECO:0007669"/>
    <property type="project" value="InterPro"/>
</dbReference>
<dbReference type="GO" id="GO:0046677">
    <property type="term" value="P:response to antibiotic"/>
    <property type="evidence" value="ECO:0007669"/>
    <property type="project" value="InterPro"/>
</dbReference>
<organism evidence="3 4">
    <name type="scientific">Candidatus Limenecus avicola</name>
    <dbReference type="NCBI Taxonomy" id="2840847"/>
    <lineage>
        <taxon>Bacteria</taxon>
        <taxon>Bacillati</taxon>
        <taxon>Bacillota</taxon>
        <taxon>Clostridia</taxon>
        <taxon>Eubacteriales</taxon>
        <taxon>Clostridiaceae</taxon>
        <taxon>Clostridiaceae incertae sedis</taxon>
        <taxon>Candidatus Limenecus</taxon>
    </lineage>
</organism>
<feature type="transmembrane region" description="Helical" evidence="1">
    <location>
        <begin position="56"/>
        <end position="78"/>
    </location>
</feature>
<reference evidence="3" key="1">
    <citation type="submission" date="2020-10" db="EMBL/GenBank/DDBJ databases">
        <authorList>
            <person name="Gilroy R."/>
        </authorList>
    </citation>
    <scope>NUCLEOTIDE SEQUENCE</scope>
    <source>
        <strain evidence="3">CHK154-7741</strain>
    </source>
</reference>
<accession>A0A9D1SS55</accession>
<gene>
    <name evidence="3" type="ORF">IAD26_06840</name>
</gene>
<dbReference type="PANTHER" id="PTHR35333:SF4">
    <property type="entry name" value="SLR0121 PROTEIN"/>
    <property type="match status" value="1"/>
</dbReference>
<feature type="domain" description="Beta-lactamase class A catalytic" evidence="2">
    <location>
        <begin position="160"/>
        <end position="370"/>
    </location>
</feature>
<dbReference type="InterPro" id="IPR012338">
    <property type="entry name" value="Beta-lactam/transpept-like"/>
</dbReference>
<proteinExistence type="predicted"/>
<dbReference type="EMBL" id="DVOD01000051">
    <property type="protein sequence ID" value="HIU92831.1"/>
    <property type="molecule type" value="Genomic_DNA"/>
</dbReference>
<reference evidence="3" key="2">
    <citation type="journal article" date="2021" name="PeerJ">
        <title>Extensive microbial diversity within the chicken gut microbiome revealed by metagenomics and culture.</title>
        <authorList>
            <person name="Gilroy R."/>
            <person name="Ravi A."/>
            <person name="Getino M."/>
            <person name="Pursley I."/>
            <person name="Horton D.L."/>
            <person name="Alikhan N.F."/>
            <person name="Baker D."/>
            <person name="Gharbi K."/>
            <person name="Hall N."/>
            <person name="Watson M."/>
            <person name="Adriaenssens E.M."/>
            <person name="Foster-Nyarko E."/>
            <person name="Jarju S."/>
            <person name="Secka A."/>
            <person name="Antonio M."/>
            <person name="Oren A."/>
            <person name="Chaudhuri R.R."/>
            <person name="La Ragione R."/>
            <person name="Hildebrand F."/>
            <person name="Pallen M.J."/>
        </authorList>
    </citation>
    <scope>NUCLEOTIDE SEQUENCE</scope>
    <source>
        <strain evidence="3">CHK154-7741</strain>
    </source>
</reference>
<name>A0A9D1SS55_9CLOT</name>
<dbReference type="AlphaFoldDB" id="A0A9D1SS55"/>
<protein>
    <submittedName>
        <fullName evidence="3">Serine hydrolase</fullName>
    </submittedName>
</protein>
<dbReference type="InterPro" id="IPR045155">
    <property type="entry name" value="Beta-lactam_cat"/>
</dbReference>
<dbReference type="Gene3D" id="3.40.710.10">
    <property type="entry name" value="DD-peptidase/beta-lactamase superfamily"/>
    <property type="match status" value="1"/>
</dbReference>
<dbReference type="SUPFAM" id="SSF56601">
    <property type="entry name" value="beta-lactamase/transpeptidase-like"/>
    <property type="match status" value="1"/>
</dbReference>
<dbReference type="InterPro" id="IPR000871">
    <property type="entry name" value="Beta-lactam_class-A"/>
</dbReference>
<comment type="caution">
    <text evidence="3">The sequence shown here is derived from an EMBL/GenBank/DDBJ whole genome shotgun (WGS) entry which is preliminary data.</text>
</comment>
<dbReference type="PANTHER" id="PTHR35333">
    <property type="entry name" value="BETA-LACTAMASE"/>
    <property type="match status" value="1"/>
</dbReference>